<accession>A0A438FJY2</accession>
<dbReference type="AlphaFoldDB" id="A0A438FJY2"/>
<dbReference type="Proteomes" id="UP000288805">
    <property type="component" value="Unassembled WGS sequence"/>
</dbReference>
<name>A0A438FJY2_VITVI</name>
<evidence type="ECO:0000313" key="2">
    <source>
        <dbReference type="Proteomes" id="UP000288805"/>
    </source>
</evidence>
<protein>
    <submittedName>
        <fullName evidence="1">Uncharacterized protein</fullName>
    </submittedName>
</protein>
<proteinExistence type="predicted"/>
<dbReference type="EMBL" id="QGNW01000876">
    <property type="protein sequence ID" value="RVW59820.1"/>
    <property type="molecule type" value="Genomic_DNA"/>
</dbReference>
<sequence length="182" mass="19936">MTVVAATFGALSDVQMMHAIYHFKAQEVNNPMLQTVRDSELKRKVAALQVNHSKVLRNQPICCENFAALLYSKVFLLLTIHEPCREKGAGPQGGSQLRSPVKIARRHPLVISYEFVKGSPRLKITLNGINFVDHSLIQGAPAGHESAETPIGHESAGLRQGEKGVVVVFEDIQDGKMGLIET</sequence>
<reference evidence="1 2" key="1">
    <citation type="journal article" date="2018" name="PLoS Genet.">
        <title>Population sequencing reveals clonal diversity and ancestral inbreeding in the grapevine cultivar Chardonnay.</title>
        <authorList>
            <person name="Roach M.J."/>
            <person name="Johnson D.L."/>
            <person name="Bohlmann J."/>
            <person name="van Vuuren H.J."/>
            <person name="Jones S.J."/>
            <person name="Pretorius I.S."/>
            <person name="Schmidt S.A."/>
            <person name="Borneman A.R."/>
        </authorList>
    </citation>
    <scope>NUCLEOTIDE SEQUENCE [LARGE SCALE GENOMIC DNA]</scope>
    <source>
        <strain evidence="2">cv. Chardonnay</strain>
        <tissue evidence="1">Leaf</tissue>
    </source>
</reference>
<comment type="caution">
    <text evidence="1">The sequence shown here is derived from an EMBL/GenBank/DDBJ whole genome shotgun (WGS) entry which is preliminary data.</text>
</comment>
<organism evidence="1 2">
    <name type="scientific">Vitis vinifera</name>
    <name type="common">Grape</name>
    <dbReference type="NCBI Taxonomy" id="29760"/>
    <lineage>
        <taxon>Eukaryota</taxon>
        <taxon>Viridiplantae</taxon>
        <taxon>Streptophyta</taxon>
        <taxon>Embryophyta</taxon>
        <taxon>Tracheophyta</taxon>
        <taxon>Spermatophyta</taxon>
        <taxon>Magnoliopsida</taxon>
        <taxon>eudicotyledons</taxon>
        <taxon>Gunneridae</taxon>
        <taxon>Pentapetalae</taxon>
        <taxon>rosids</taxon>
        <taxon>Vitales</taxon>
        <taxon>Vitaceae</taxon>
        <taxon>Viteae</taxon>
        <taxon>Vitis</taxon>
    </lineage>
</organism>
<gene>
    <name evidence="1" type="ORF">CK203_098484</name>
</gene>
<evidence type="ECO:0000313" key="1">
    <source>
        <dbReference type="EMBL" id="RVW59820.1"/>
    </source>
</evidence>